<evidence type="ECO:0000313" key="1">
    <source>
        <dbReference type="EMBL" id="MBL4953270.1"/>
    </source>
</evidence>
<dbReference type="RefSeq" id="WP_202654526.1">
    <property type="nucleotide sequence ID" value="NZ_JAESWB010000181.1"/>
</dbReference>
<sequence>MSTDAVVDNTASPKTATVSYQVKNQYGEDITKATTLQTNGSSIVASNGVVTLTLASGAKVGDKLPITLIDVASAKSATQVVTLSAASTVADVAISGIYNKDGKNLNEDTVLGTDEFYLLVDVKDQYGNAITDKDVAAAGLVKYEANPTVIQTEGEGNKVTLTDLTINGKKQLGLKLTNLQKAGENQVTLISTTTGKSASYKVSVAEATRTDVVNLSAPALAVAKEDILVPASVLDKDGKAITDVKVLNDAQKGVKVTFGTTQVSNAFVKGEDGNLYIKVPAGTNTADGVFPLVAQSSTFKVATATIKVEKAAVPTTVRGLKDPLTLVAKKTKTINVSDLVVEDQFGRVMKSADVTKYLQDNSKGILVKDNTDSDIVTVAASPNHVIKYDEGVVLTAGTKNGTETIQFVLADADGKNPIAASTADATIRVTNGSEYVSYEVAPIGTVYDEVAAGNSDNDAYDKVVKVYGVLADGSKVLLNKADGDYTVSSTNDTFNSDVADGTIDVADAYTSYGDNNEIKLPLTVTINATGQKLTQEVTISKVAPKVTKIDVVEDADAFIAGTSSKVVDKFDYAKAEPFTLASYLANVNVVVTDQYGAQVELTSADGKDTFADGTAVVSQAQTTLTLSKVSGNLVFTGNGTNKATVTELPKDSVFNAVLSLGAVSAAPVKVTVTGGYLSK</sequence>
<protein>
    <submittedName>
        <fullName evidence="1">Uncharacterized protein</fullName>
    </submittedName>
</protein>
<gene>
    <name evidence="1" type="ORF">JK635_13730</name>
</gene>
<evidence type="ECO:0000313" key="2">
    <source>
        <dbReference type="Proteomes" id="UP000623967"/>
    </source>
</evidence>
<organism evidence="1 2">
    <name type="scientific">Neobacillus paridis</name>
    <dbReference type="NCBI Taxonomy" id="2803862"/>
    <lineage>
        <taxon>Bacteria</taxon>
        <taxon>Bacillati</taxon>
        <taxon>Bacillota</taxon>
        <taxon>Bacilli</taxon>
        <taxon>Bacillales</taxon>
        <taxon>Bacillaceae</taxon>
        <taxon>Neobacillus</taxon>
    </lineage>
</organism>
<proteinExistence type="predicted"/>
<name>A0ABS1TPN1_9BACI</name>
<keyword evidence="2" id="KW-1185">Reference proteome</keyword>
<dbReference type="Proteomes" id="UP000623967">
    <property type="component" value="Unassembled WGS sequence"/>
</dbReference>
<reference evidence="1 2" key="1">
    <citation type="submission" date="2021-01" db="EMBL/GenBank/DDBJ databases">
        <title>Genome public.</title>
        <authorList>
            <person name="Liu C."/>
            <person name="Sun Q."/>
        </authorList>
    </citation>
    <scope>NUCLEOTIDE SEQUENCE [LARGE SCALE GENOMIC DNA]</scope>
    <source>
        <strain evidence="1 2">YIM B02564</strain>
    </source>
</reference>
<accession>A0ABS1TPN1</accession>
<comment type="caution">
    <text evidence="1">The sequence shown here is derived from an EMBL/GenBank/DDBJ whole genome shotgun (WGS) entry which is preliminary data.</text>
</comment>
<dbReference type="EMBL" id="JAESWB010000181">
    <property type="protein sequence ID" value="MBL4953270.1"/>
    <property type="molecule type" value="Genomic_DNA"/>
</dbReference>